<proteinExistence type="predicted"/>
<sequence length="208" mass="24791">MGTTEHFISNYSKKMLKREAVICCFPSFFGAGGDEYESWIEYREFYSTLETDRDYLLYWKTIVKDLKWIEEHVLKGYLEWHELRAKAWRQAVRIATRFENIPLSLAYYGFQMSFRDAMEHVYKKNPFPLRKRDLEHELSHPVSLGLEEEFRRCTEGISKEVPQWIARVLISQEVSFKCDLPRRYVQYARKKLKIAEVIGLISKAKITA</sequence>
<dbReference type="AlphaFoldDB" id="A0A080YUA3"/>
<dbReference type="PANTHER" id="PTHR34480:SF10">
    <property type="match status" value="1"/>
</dbReference>
<reference evidence="2" key="1">
    <citation type="journal article" date="2014" name="Science">
        <title>Structural and functional partitioning of bread wheat chromosome 3B.</title>
        <authorList>
            <person name="Choulet F."/>
            <person name="Alberti A."/>
            <person name="Theil S."/>
            <person name="Glover N."/>
            <person name="Barbe V."/>
            <person name="Daron J."/>
            <person name="Pingault L."/>
            <person name="Sourdille P."/>
            <person name="Couloux A."/>
            <person name="Paux E."/>
            <person name="Leroy P."/>
            <person name="Mangenot S."/>
            <person name="Guilhot N."/>
            <person name="Le Gouis J."/>
            <person name="Balfourier F."/>
            <person name="Alaux M."/>
            <person name="Jamilloux V."/>
            <person name="Poulain J."/>
            <person name="Durand C."/>
            <person name="Bellec A."/>
            <person name="Gaspin C."/>
            <person name="Safar J."/>
            <person name="Dolezel J."/>
            <person name="Rogers J."/>
            <person name="Vandepoele K."/>
            <person name="Aury J.M."/>
            <person name="Mayer K."/>
            <person name="Berges H."/>
            <person name="Quesneville H."/>
            <person name="Wincker P."/>
            <person name="Feuillet C."/>
        </authorList>
    </citation>
    <scope>NUCLEOTIDE SEQUENCE</scope>
</reference>
<evidence type="ECO:0000313" key="2">
    <source>
        <dbReference type="EMBL" id="CDM86969.1"/>
    </source>
</evidence>
<gene>
    <name evidence="1" type="ORF">TRAES_3BF082800090CFD_c1</name>
    <name evidence="2" type="ORF">TRAES_3BF082900020CFD_c1</name>
</gene>
<dbReference type="HOGENOM" id="CLU_1322972_0_0_1"/>
<name>A0A080YUA3_WHEAT</name>
<dbReference type="EMBL" id="HG670306">
    <property type="protein sequence ID" value="CDM86969.1"/>
    <property type="molecule type" value="Genomic_DNA"/>
</dbReference>
<organism evidence="2">
    <name type="scientific">Triticum aestivum</name>
    <name type="common">Wheat</name>
    <dbReference type="NCBI Taxonomy" id="4565"/>
    <lineage>
        <taxon>Eukaryota</taxon>
        <taxon>Viridiplantae</taxon>
        <taxon>Streptophyta</taxon>
        <taxon>Embryophyta</taxon>
        <taxon>Tracheophyta</taxon>
        <taxon>Spermatophyta</taxon>
        <taxon>Magnoliopsida</taxon>
        <taxon>Liliopsida</taxon>
        <taxon>Poales</taxon>
        <taxon>Poaceae</taxon>
        <taxon>BOP clade</taxon>
        <taxon>Pooideae</taxon>
        <taxon>Triticodae</taxon>
        <taxon>Triticeae</taxon>
        <taxon>Triticinae</taxon>
        <taxon>Triticum</taxon>
    </lineage>
</organism>
<dbReference type="EMBL" id="HG670306">
    <property type="protein sequence ID" value="CDM86952.1"/>
    <property type="molecule type" value="Genomic_DNA"/>
</dbReference>
<dbReference type="PANTHER" id="PTHR34480">
    <property type="entry name" value="OS01G0967800 PROTEIN-RELATED"/>
    <property type="match status" value="1"/>
</dbReference>
<protein>
    <submittedName>
        <fullName evidence="2">Uncharacterized protein</fullName>
    </submittedName>
</protein>
<accession>A0A080YUA3</accession>
<evidence type="ECO:0000313" key="1">
    <source>
        <dbReference type="EMBL" id="CDM86952.1"/>
    </source>
</evidence>